<feature type="transmembrane region" description="Helical" evidence="7">
    <location>
        <begin position="9"/>
        <end position="27"/>
    </location>
</feature>
<dbReference type="EMBL" id="JBICBT010000956">
    <property type="protein sequence ID" value="KAL3090757.1"/>
    <property type="molecule type" value="Genomic_DNA"/>
</dbReference>
<evidence type="ECO:0000313" key="8">
    <source>
        <dbReference type="EMBL" id="KAL3090757.1"/>
    </source>
</evidence>
<dbReference type="AlphaFoldDB" id="A0ABD2JJN5"/>
<dbReference type="PANTHER" id="PTHR23033:SF8">
    <property type="entry name" value="HEXOSYLTRANSFERASE"/>
    <property type="match status" value="1"/>
</dbReference>
<evidence type="ECO:0000256" key="7">
    <source>
        <dbReference type="SAM" id="Phobius"/>
    </source>
</evidence>
<dbReference type="Proteomes" id="UP001620626">
    <property type="component" value="Unassembled WGS sequence"/>
</dbReference>
<comment type="subcellular location">
    <subcellularLocation>
        <location evidence="1">Membrane</location>
        <topology evidence="1">Single-pass type II membrane protein</topology>
    </subcellularLocation>
</comment>
<evidence type="ECO:0000256" key="6">
    <source>
        <dbReference type="ARBA" id="ARBA00023136"/>
    </source>
</evidence>
<evidence type="ECO:0000313" key="9">
    <source>
        <dbReference type="Proteomes" id="UP001620626"/>
    </source>
</evidence>
<evidence type="ECO:0000256" key="3">
    <source>
        <dbReference type="ARBA" id="ARBA00022692"/>
    </source>
</evidence>
<evidence type="ECO:0000256" key="5">
    <source>
        <dbReference type="ARBA" id="ARBA00022989"/>
    </source>
</evidence>
<keyword evidence="3 7" id="KW-0812">Transmembrane</keyword>
<organism evidence="8 9">
    <name type="scientific">Heterodera trifolii</name>
    <dbReference type="NCBI Taxonomy" id="157864"/>
    <lineage>
        <taxon>Eukaryota</taxon>
        <taxon>Metazoa</taxon>
        <taxon>Ecdysozoa</taxon>
        <taxon>Nematoda</taxon>
        <taxon>Chromadorea</taxon>
        <taxon>Rhabditida</taxon>
        <taxon>Tylenchina</taxon>
        <taxon>Tylenchomorpha</taxon>
        <taxon>Tylenchoidea</taxon>
        <taxon>Heteroderidae</taxon>
        <taxon>Heteroderinae</taxon>
        <taxon>Heterodera</taxon>
    </lineage>
</organism>
<evidence type="ECO:0000256" key="1">
    <source>
        <dbReference type="ARBA" id="ARBA00004606"/>
    </source>
</evidence>
<gene>
    <name evidence="8" type="ORF">niasHT_029976</name>
</gene>
<evidence type="ECO:0000256" key="2">
    <source>
        <dbReference type="ARBA" id="ARBA00006462"/>
    </source>
</evidence>
<evidence type="ECO:0000256" key="4">
    <source>
        <dbReference type="ARBA" id="ARBA00022968"/>
    </source>
</evidence>
<dbReference type="PANTHER" id="PTHR23033">
    <property type="entry name" value="BETA1,3-GALACTOSYLTRANSFERASE"/>
    <property type="match status" value="1"/>
</dbReference>
<dbReference type="InterPro" id="IPR026050">
    <property type="entry name" value="C1GALT1/C1GALT1_chp1"/>
</dbReference>
<protein>
    <submittedName>
        <fullName evidence="8">Uncharacterized protein</fullName>
    </submittedName>
</protein>
<comment type="caution">
    <text evidence="8">The sequence shown here is derived from an EMBL/GenBank/DDBJ whole genome shotgun (WGS) entry which is preliminary data.</text>
</comment>
<name>A0ABD2JJN5_9BILA</name>
<sequence length="372" mass="42096">MRKFRSPHSLLFGIAVGVFLGLCINLLDNKSKIYIAFTEEDTQKVTIYSNLPSHLMRMGNKNAQTLHSLNIWLRCIVLLASNEQNWPEKNLLAIRDTWAKKCNETLFFTDSLKLQQRFGAFLPSPNMHILLVEQSNSNAIKLADWTLMSNLIKFLSEKDRNGGEENGQKIGKNWTVITNGQSYLHLDNLRFLLAQVDENAAVILGRKVHIKRPFWRSVLSDIFPFSSFSNWPVHFSLSSGESPLVFSQLSLRLLAAQCSDTFRWSNALIGGSMAGRMISDCSAKLGIALWDPVDQELRPLIVDANVKTLFSRIAKNATIDGTEKEIQRHLPKKETSQMAKCCSDRAIAFALLNHKEQRLIDFGVNRLKVFGT</sequence>
<keyword evidence="5 7" id="KW-1133">Transmembrane helix</keyword>
<keyword evidence="6 7" id="KW-0472">Membrane</keyword>
<dbReference type="GO" id="GO:0016020">
    <property type="term" value="C:membrane"/>
    <property type="evidence" value="ECO:0007669"/>
    <property type="project" value="UniProtKB-SubCell"/>
</dbReference>
<accession>A0ABD2JJN5</accession>
<keyword evidence="4" id="KW-0735">Signal-anchor</keyword>
<dbReference type="Gene3D" id="3.90.550.50">
    <property type="match status" value="1"/>
</dbReference>
<comment type="similarity">
    <text evidence="2">Belongs to the glycosyltransferase 31 family. Beta3-Gal-T subfamily.</text>
</comment>
<proteinExistence type="inferred from homology"/>
<reference evidence="8 9" key="1">
    <citation type="submission" date="2024-10" db="EMBL/GenBank/DDBJ databases">
        <authorList>
            <person name="Kim D."/>
        </authorList>
    </citation>
    <scope>NUCLEOTIDE SEQUENCE [LARGE SCALE GENOMIC DNA]</scope>
    <source>
        <strain evidence="8">BH-2024</strain>
    </source>
</reference>
<keyword evidence="9" id="KW-1185">Reference proteome</keyword>